<proteinExistence type="inferred from homology"/>
<dbReference type="GO" id="GO:0003824">
    <property type="term" value="F:catalytic activity"/>
    <property type="evidence" value="ECO:0007669"/>
    <property type="project" value="InterPro"/>
</dbReference>
<comment type="caution">
    <text evidence="4">The sequence shown here is derived from an EMBL/GenBank/DDBJ whole genome shotgun (WGS) entry which is preliminary data.</text>
</comment>
<comment type="similarity">
    <text evidence="2">Belongs to the class-IV pyridoxal-phosphate-dependent aminotransferase family.</text>
</comment>
<organism evidence="4 5">
    <name type="scientific">Ceratodon purpureus</name>
    <name type="common">Fire moss</name>
    <name type="synonym">Dicranum purpureum</name>
    <dbReference type="NCBI Taxonomy" id="3225"/>
    <lineage>
        <taxon>Eukaryota</taxon>
        <taxon>Viridiplantae</taxon>
        <taxon>Streptophyta</taxon>
        <taxon>Embryophyta</taxon>
        <taxon>Bryophyta</taxon>
        <taxon>Bryophytina</taxon>
        <taxon>Bryopsida</taxon>
        <taxon>Dicranidae</taxon>
        <taxon>Pseudoditrichales</taxon>
        <taxon>Ditrichaceae</taxon>
        <taxon>Ceratodon</taxon>
    </lineage>
</organism>
<dbReference type="Pfam" id="PF01063">
    <property type="entry name" value="Aminotran_4"/>
    <property type="match status" value="1"/>
</dbReference>
<evidence type="ECO:0000256" key="3">
    <source>
        <dbReference type="ARBA" id="ARBA00022898"/>
    </source>
</evidence>
<dbReference type="EMBL" id="CM026421">
    <property type="protein sequence ID" value="KAG0591391.1"/>
    <property type="molecule type" value="Genomic_DNA"/>
</dbReference>
<gene>
    <name evidence="4" type="ORF">KC19_1G172000</name>
</gene>
<comment type="cofactor">
    <cofactor evidence="1">
        <name>pyridoxal 5'-phosphate</name>
        <dbReference type="ChEBI" id="CHEBI:597326"/>
    </cofactor>
</comment>
<name>A0A8T0J9G7_CERPU</name>
<dbReference type="InterPro" id="IPR043132">
    <property type="entry name" value="BCAT-like_C"/>
</dbReference>
<protein>
    <submittedName>
        <fullName evidence="4">Uncharacterized protein</fullName>
    </submittedName>
</protein>
<dbReference type="FunFam" id="3.20.10.10:FF:000002">
    <property type="entry name" value="D-alanine aminotransferase"/>
    <property type="match status" value="1"/>
</dbReference>
<evidence type="ECO:0000256" key="1">
    <source>
        <dbReference type="ARBA" id="ARBA00001933"/>
    </source>
</evidence>
<dbReference type="SUPFAM" id="SSF56752">
    <property type="entry name" value="D-aminoacid aminotransferase-like PLP-dependent enzymes"/>
    <property type="match status" value="1"/>
</dbReference>
<dbReference type="FunFam" id="3.30.470.10:FF:000008">
    <property type="entry name" value="D-amino-acid transaminase, chloroplastic"/>
    <property type="match status" value="1"/>
</dbReference>
<dbReference type="InterPro" id="IPR043131">
    <property type="entry name" value="BCAT-like_N"/>
</dbReference>
<evidence type="ECO:0000256" key="2">
    <source>
        <dbReference type="ARBA" id="ARBA00009320"/>
    </source>
</evidence>
<dbReference type="OrthoDB" id="25921at2759"/>
<dbReference type="InterPro" id="IPR036038">
    <property type="entry name" value="Aminotransferase-like"/>
</dbReference>
<dbReference type="InterPro" id="IPR050571">
    <property type="entry name" value="Class-IV_PLP-Dep_Aminotrnsfr"/>
</dbReference>
<dbReference type="PANTHER" id="PTHR42743:SF22">
    <property type="entry name" value="D-AMINO-ACID TRANSAMINASE, CHLOROPLASTIC"/>
    <property type="match status" value="1"/>
</dbReference>
<dbReference type="GO" id="GO:0046394">
    <property type="term" value="P:carboxylic acid biosynthetic process"/>
    <property type="evidence" value="ECO:0007669"/>
    <property type="project" value="UniProtKB-ARBA"/>
</dbReference>
<dbReference type="AlphaFoldDB" id="A0A8T0J9G7"/>
<dbReference type="Gene3D" id="3.30.470.10">
    <property type="match status" value="1"/>
</dbReference>
<dbReference type="GO" id="GO:0008652">
    <property type="term" value="P:amino acid biosynthetic process"/>
    <property type="evidence" value="ECO:0007669"/>
    <property type="project" value="UniProtKB-ARBA"/>
</dbReference>
<dbReference type="Proteomes" id="UP000822688">
    <property type="component" value="Chromosome 1"/>
</dbReference>
<evidence type="ECO:0000313" key="5">
    <source>
        <dbReference type="Proteomes" id="UP000822688"/>
    </source>
</evidence>
<dbReference type="Gene3D" id="3.20.10.10">
    <property type="entry name" value="D-amino Acid Aminotransferase, subunit A, domain 2"/>
    <property type="match status" value="1"/>
</dbReference>
<sequence length="420" mass="45198">MAMAMAMDLHCLHVAGLTGLQGTVPRFSPPLVSLGSRCLNAGCSRGLLRRNSVAITVRGSTSCRRLRGESCCRAQSRDAATVEVAIDGKIDDVVPVLNLSEVTERMQSLSKTRPEIFRAMYSSVIGGITTDPAAMVIPMDDHMVHRGHGVFDTAIIYNGFLYELDTHLDRLLRSAASSKIKSPFDRATLRHILLQTVAASGCRRGSLRYWLSAGLGGFGLSSKECYKSTFYAIVSDNTYKGPEGVKVVTTTIPIKPPFFATVKSVNYLPNVLAQLEAEEQGAFTAVWLDSEGYIAEGPNMNIAVLSKDGVLLIPPFDNVLAGCTARRMLELVPTLMEKKLVAGLVGVKVQKISVQEAKSASEMMLIGSGVLVKSIIEWDGLPVGNGNVGPLTSAIREAVQRDLEDITAEKLVPVPYASGL</sequence>
<reference evidence="4" key="1">
    <citation type="submission" date="2020-06" db="EMBL/GenBank/DDBJ databases">
        <title>WGS assembly of Ceratodon purpureus strain R40.</title>
        <authorList>
            <person name="Carey S.B."/>
            <person name="Jenkins J."/>
            <person name="Shu S."/>
            <person name="Lovell J.T."/>
            <person name="Sreedasyam A."/>
            <person name="Maumus F."/>
            <person name="Tiley G.P."/>
            <person name="Fernandez-Pozo N."/>
            <person name="Barry K."/>
            <person name="Chen C."/>
            <person name="Wang M."/>
            <person name="Lipzen A."/>
            <person name="Daum C."/>
            <person name="Saski C.A."/>
            <person name="Payton A.C."/>
            <person name="Mcbreen J.C."/>
            <person name="Conrad R.E."/>
            <person name="Kollar L.M."/>
            <person name="Olsson S."/>
            <person name="Huttunen S."/>
            <person name="Landis J.B."/>
            <person name="Wickett N.J."/>
            <person name="Johnson M.G."/>
            <person name="Rensing S.A."/>
            <person name="Grimwood J."/>
            <person name="Schmutz J."/>
            <person name="Mcdaniel S.F."/>
        </authorList>
    </citation>
    <scope>NUCLEOTIDE SEQUENCE</scope>
    <source>
        <strain evidence="4">R40</strain>
    </source>
</reference>
<evidence type="ECO:0000313" key="4">
    <source>
        <dbReference type="EMBL" id="KAG0591391.1"/>
    </source>
</evidence>
<accession>A0A8T0J9G7</accession>
<keyword evidence="3" id="KW-0663">Pyridoxal phosphate</keyword>
<dbReference type="CDD" id="cd00449">
    <property type="entry name" value="PLPDE_IV"/>
    <property type="match status" value="1"/>
</dbReference>
<dbReference type="PANTHER" id="PTHR42743">
    <property type="entry name" value="AMINO-ACID AMINOTRANSFERASE"/>
    <property type="match status" value="1"/>
</dbReference>
<keyword evidence="5" id="KW-1185">Reference proteome</keyword>
<dbReference type="InterPro" id="IPR001544">
    <property type="entry name" value="Aminotrans_IV"/>
</dbReference>